<proteinExistence type="predicted"/>
<dbReference type="Proteomes" id="UP000440578">
    <property type="component" value="Unassembled WGS sequence"/>
</dbReference>
<evidence type="ECO:0000256" key="1">
    <source>
        <dbReference type="SAM" id="MobiDB-lite"/>
    </source>
</evidence>
<dbReference type="InterPro" id="IPR029526">
    <property type="entry name" value="PGBD"/>
</dbReference>
<dbReference type="AlphaFoldDB" id="A0A6A4W8L6"/>
<evidence type="ECO:0000313" key="3">
    <source>
        <dbReference type="EMBL" id="KAF0303686.1"/>
    </source>
</evidence>
<name>A0A6A4W8L6_AMPAM</name>
<feature type="domain" description="PiggyBac transposable element-derived protein" evidence="2">
    <location>
        <begin position="82"/>
        <end position="281"/>
    </location>
</feature>
<gene>
    <name evidence="3" type="primary">PGBD2_3</name>
    <name evidence="3" type="ORF">FJT64_024339</name>
</gene>
<protein>
    <submittedName>
        <fullName evidence="3">PiggyBac transposable element-derived protein 2</fullName>
    </submittedName>
</protein>
<evidence type="ECO:0000259" key="2">
    <source>
        <dbReference type="Pfam" id="PF13843"/>
    </source>
</evidence>
<reference evidence="3 4" key="1">
    <citation type="submission" date="2019-07" db="EMBL/GenBank/DDBJ databases">
        <title>Draft genome assembly of a fouling barnacle, Amphibalanus amphitrite (Darwin, 1854): The first reference genome for Thecostraca.</title>
        <authorList>
            <person name="Kim W."/>
        </authorList>
    </citation>
    <scope>NUCLEOTIDE SEQUENCE [LARGE SCALE GENOMIC DNA]</scope>
    <source>
        <strain evidence="3">SNU_AA5</strain>
        <tissue evidence="3">Soma without cirri and trophi</tissue>
    </source>
</reference>
<dbReference type="EMBL" id="VIIS01000921">
    <property type="protein sequence ID" value="KAF0303686.1"/>
    <property type="molecule type" value="Genomic_DNA"/>
</dbReference>
<dbReference type="OrthoDB" id="6370142at2759"/>
<evidence type="ECO:0000313" key="4">
    <source>
        <dbReference type="Proteomes" id="UP000440578"/>
    </source>
</evidence>
<dbReference type="InterPro" id="IPR052638">
    <property type="entry name" value="PiggyBac_TE-derived"/>
</dbReference>
<accession>A0A6A4W8L6</accession>
<comment type="caution">
    <text evidence="3">The sequence shown here is derived from an EMBL/GenBank/DDBJ whole genome shotgun (WGS) entry which is preliminary data.</text>
</comment>
<dbReference type="Pfam" id="PF13843">
    <property type="entry name" value="DDE_Tnp_1_7"/>
    <property type="match status" value="1"/>
</dbReference>
<dbReference type="PANTHER" id="PTHR47055">
    <property type="entry name" value="DDE_TNP_1_7 DOMAIN-CONTAINING PROTEIN"/>
    <property type="match status" value="1"/>
</dbReference>
<dbReference type="PANTHER" id="PTHR47055:SF3">
    <property type="entry name" value="PHORBOL-ESTER_DAG-TYPE DOMAIN-CONTAINING PROTEIN"/>
    <property type="match status" value="1"/>
</dbReference>
<sequence length="289" mass="33699">MRAMTNAPVSPRWQTCLAKWKFISKHRQLKDNTPPPKKKRRTDQGAPTWRKQHPEYTGWQEPSNGPEEAREKIASELSGSTTAVDIFEKIFTPEVFHLIQLETLRYARDVKNDQLFSLSDHELKAFIGILLYSGYNPLPSERMYWSKDDDLARPIVRQAMTRSDYLKIKSYFHVQDNNKQQETKDRGFKVRPLLDMINKSFQQFGIFQSKLAVDEMIVRYYGHNSLKQFIRGKPIRFGYKLWAVCGSDGYCYKFDLYCGKEERPELRDQPLGTRVVMDMLSVVSDPGGP</sequence>
<keyword evidence="4" id="KW-1185">Reference proteome</keyword>
<organism evidence="3 4">
    <name type="scientific">Amphibalanus amphitrite</name>
    <name type="common">Striped barnacle</name>
    <name type="synonym">Balanus amphitrite</name>
    <dbReference type="NCBI Taxonomy" id="1232801"/>
    <lineage>
        <taxon>Eukaryota</taxon>
        <taxon>Metazoa</taxon>
        <taxon>Ecdysozoa</taxon>
        <taxon>Arthropoda</taxon>
        <taxon>Crustacea</taxon>
        <taxon>Multicrustacea</taxon>
        <taxon>Cirripedia</taxon>
        <taxon>Thoracica</taxon>
        <taxon>Thoracicalcarea</taxon>
        <taxon>Balanomorpha</taxon>
        <taxon>Balanoidea</taxon>
        <taxon>Balanidae</taxon>
        <taxon>Amphibalaninae</taxon>
        <taxon>Amphibalanus</taxon>
    </lineage>
</organism>
<dbReference type="GO" id="GO:0043565">
    <property type="term" value="F:sequence-specific DNA binding"/>
    <property type="evidence" value="ECO:0007669"/>
    <property type="project" value="TreeGrafter"/>
</dbReference>
<feature type="region of interest" description="Disordered" evidence="1">
    <location>
        <begin position="26"/>
        <end position="67"/>
    </location>
</feature>